<accession>E3LJ57</accession>
<keyword evidence="4" id="KW-1185">Reference proteome</keyword>
<reference evidence="3" key="1">
    <citation type="submission" date="2007-07" db="EMBL/GenBank/DDBJ databases">
        <title>PCAP assembly of the Caenorhabditis remanei genome.</title>
        <authorList>
            <consortium name="The Caenorhabditis remanei Sequencing Consortium"/>
            <person name="Wilson R.K."/>
        </authorList>
    </citation>
    <scope>NUCLEOTIDE SEQUENCE [LARGE SCALE GENOMIC DNA]</scope>
    <source>
        <strain evidence="3">PB4641</strain>
    </source>
</reference>
<keyword evidence="2" id="KW-0732">Signal</keyword>
<dbReference type="AlphaFoldDB" id="E3LJ57"/>
<evidence type="ECO:0000313" key="3">
    <source>
        <dbReference type="EMBL" id="EFO94844.1"/>
    </source>
</evidence>
<evidence type="ECO:0008006" key="5">
    <source>
        <dbReference type="Google" id="ProtNLM"/>
    </source>
</evidence>
<dbReference type="InParanoid" id="E3LJ57"/>
<dbReference type="HOGENOM" id="CLU_046469_0_0_1"/>
<feature type="chain" id="PRO_5003174741" description="CUB-like domain-containing protein" evidence="2">
    <location>
        <begin position="19"/>
        <end position="469"/>
    </location>
</feature>
<sequence>MKFLSFVLLISFIYGSQQVEQLINLNSFIGGNVSNPFSRNESPCDIYASASADDESLLSKIYLVNDDNQKISLNDLRLSRRANGELQPFSVFSSGYLITNLTTSQLQTLTGFLYQSTRDQWSNSNLILIYRILNKQINLDNFHVFEADDIQDISYGTDQSTTLFLNSGRDNTGSQSSVTFSKWDQGDDARVNIYNGFRSSEREDVLIFSNPLAVQDIVMLFPKVETFSVPCRTFYINSLGRISYRIQPGSQNLFATSSYTTTGLLVKGTDQESSATYRILQDSQDFTGVTGFNTLAINNKNNTQVQVAVYNNPPDNSYYNTTIIPGNAVASWSIPFVGDKLDIKSRRDNTSTIFTQYFIIQGPPRLTTTTLTPPAVTTQTSTTQTSTTQTSTTQTSTQTPTTTTTLPTSTTTVKTTPTTTTTKPTQPTTNSSSTTTTTTTTTVATTTRLASVSKLFVSIVITLSYVVLI</sequence>
<dbReference type="GO" id="GO:0045087">
    <property type="term" value="P:innate immune response"/>
    <property type="evidence" value="ECO:0007669"/>
    <property type="project" value="TreeGrafter"/>
</dbReference>
<dbReference type="InterPro" id="IPR005071">
    <property type="entry name" value="Glycoprotein"/>
</dbReference>
<dbReference type="Proteomes" id="UP000008281">
    <property type="component" value="Unassembled WGS sequence"/>
</dbReference>
<dbReference type="EMBL" id="DS268409">
    <property type="protein sequence ID" value="EFO94844.1"/>
    <property type="molecule type" value="Genomic_DNA"/>
</dbReference>
<gene>
    <name evidence="3" type="ORF">CRE_09068</name>
</gene>
<dbReference type="OMA" id="HANFRNI"/>
<dbReference type="Pfam" id="PF03409">
    <property type="entry name" value="Glycoprotein"/>
    <property type="match status" value="1"/>
</dbReference>
<feature type="compositionally biased region" description="Low complexity" evidence="1">
    <location>
        <begin position="367"/>
        <end position="440"/>
    </location>
</feature>
<name>E3LJ57_CAERE</name>
<evidence type="ECO:0000256" key="2">
    <source>
        <dbReference type="SAM" id="SignalP"/>
    </source>
</evidence>
<feature type="signal peptide" evidence="2">
    <location>
        <begin position="1"/>
        <end position="18"/>
    </location>
</feature>
<evidence type="ECO:0000256" key="1">
    <source>
        <dbReference type="SAM" id="MobiDB-lite"/>
    </source>
</evidence>
<organism evidence="4">
    <name type="scientific">Caenorhabditis remanei</name>
    <name type="common">Caenorhabditis vulgaris</name>
    <dbReference type="NCBI Taxonomy" id="31234"/>
    <lineage>
        <taxon>Eukaryota</taxon>
        <taxon>Metazoa</taxon>
        <taxon>Ecdysozoa</taxon>
        <taxon>Nematoda</taxon>
        <taxon>Chromadorea</taxon>
        <taxon>Rhabditida</taxon>
        <taxon>Rhabditina</taxon>
        <taxon>Rhabditomorpha</taxon>
        <taxon>Rhabditoidea</taxon>
        <taxon>Rhabditidae</taxon>
        <taxon>Peloderinae</taxon>
        <taxon>Caenorhabditis</taxon>
    </lineage>
</organism>
<dbReference type="GO" id="GO:0045121">
    <property type="term" value="C:membrane raft"/>
    <property type="evidence" value="ECO:0007669"/>
    <property type="project" value="TreeGrafter"/>
</dbReference>
<feature type="region of interest" description="Disordered" evidence="1">
    <location>
        <begin position="365"/>
        <end position="440"/>
    </location>
</feature>
<proteinExistence type="predicted"/>
<evidence type="ECO:0000313" key="4">
    <source>
        <dbReference type="Proteomes" id="UP000008281"/>
    </source>
</evidence>
<dbReference type="PANTHER" id="PTHR21733">
    <property type="entry name" value="CUB_2 DOMAIN-CONTAINING PROTEIN-RELATED-RELATED"/>
    <property type="match status" value="1"/>
</dbReference>
<protein>
    <recommendedName>
        <fullName evidence="5">CUB-like domain-containing protein</fullName>
    </recommendedName>
</protein>